<name>A0AAV9UXM7_9PEZI</name>
<accession>A0AAV9UXM7</accession>
<protein>
    <submittedName>
        <fullName evidence="2">Uncharacterized protein</fullName>
    </submittedName>
</protein>
<keyword evidence="3" id="KW-1185">Reference proteome</keyword>
<reference evidence="2 3" key="1">
    <citation type="submission" date="2019-10" db="EMBL/GenBank/DDBJ databases">
        <authorList>
            <person name="Palmer J.M."/>
        </authorList>
    </citation>
    <scope>NUCLEOTIDE SEQUENCE [LARGE SCALE GENOMIC DNA]</scope>
    <source>
        <strain evidence="2 3">TWF730</strain>
    </source>
</reference>
<feature type="region of interest" description="Disordered" evidence="1">
    <location>
        <begin position="1"/>
        <end position="44"/>
    </location>
</feature>
<dbReference type="EMBL" id="JAVHNS010000006">
    <property type="protein sequence ID" value="KAK6352293.1"/>
    <property type="molecule type" value="Genomic_DNA"/>
</dbReference>
<feature type="compositionally biased region" description="Basic and acidic residues" evidence="1">
    <location>
        <begin position="1"/>
        <end position="10"/>
    </location>
</feature>
<evidence type="ECO:0000313" key="2">
    <source>
        <dbReference type="EMBL" id="KAK6352293.1"/>
    </source>
</evidence>
<gene>
    <name evidence="2" type="ORF">TWF730_009123</name>
</gene>
<dbReference type="Proteomes" id="UP001373714">
    <property type="component" value="Unassembled WGS sequence"/>
</dbReference>
<dbReference type="AlphaFoldDB" id="A0AAV9UXM7"/>
<evidence type="ECO:0000256" key="1">
    <source>
        <dbReference type="SAM" id="MobiDB-lite"/>
    </source>
</evidence>
<feature type="region of interest" description="Disordered" evidence="1">
    <location>
        <begin position="99"/>
        <end position="121"/>
    </location>
</feature>
<sequence>MNNITTEDRKGKGRAPSNDAPPSKRARFQPKNSTPSSGGGSAGVLRAPSSVLVAANSIPVSSSFIAAATPADVLAAARAEKKRVPWGWETTVETFSAAIPPAAPPVQNPSQPAAANPSNQFRKTTDKPVIALQVVRQVPQQQPIFPTVVVATDKDEGGLPEAPPYTNIHIAVDREIDMQDTPIDHFDHDEDVYMLDAPALRGYGGRYVKLSNNHAQFMQAKRTFGKRKMTINLKDNSLFPKFCRNFTDAQIKIDQGYVYLVGRSMYKWRAMQ</sequence>
<organism evidence="2 3">
    <name type="scientific">Orbilia blumenaviensis</name>
    <dbReference type="NCBI Taxonomy" id="1796055"/>
    <lineage>
        <taxon>Eukaryota</taxon>
        <taxon>Fungi</taxon>
        <taxon>Dikarya</taxon>
        <taxon>Ascomycota</taxon>
        <taxon>Pezizomycotina</taxon>
        <taxon>Orbiliomycetes</taxon>
        <taxon>Orbiliales</taxon>
        <taxon>Orbiliaceae</taxon>
        <taxon>Orbilia</taxon>
    </lineage>
</organism>
<feature type="compositionally biased region" description="Polar residues" evidence="1">
    <location>
        <begin position="108"/>
        <end position="121"/>
    </location>
</feature>
<proteinExistence type="predicted"/>
<comment type="caution">
    <text evidence="2">The sequence shown here is derived from an EMBL/GenBank/DDBJ whole genome shotgun (WGS) entry which is preliminary data.</text>
</comment>
<evidence type="ECO:0000313" key="3">
    <source>
        <dbReference type="Proteomes" id="UP001373714"/>
    </source>
</evidence>